<feature type="region of interest" description="Disordered" evidence="4">
    <location>
        <begin position="465"/>
        <end position="490"/>
    </location>
</feature>
<dbReference type="Proteomes" id="UP000008983">
    <property type="component" value="Unassembled WGS sequence"/>
</dbReference>
<keyword evidence="3" id="KW-0206">Cytoskeleton</keyword>
<dbReference type="PANTHER" id="PTHR24107:SF20">
    <property type="entry name" value="DYNEIN REGULATORY COMPLEX SUBUNIT 5"/>
    <property type="match status" value="1"/>
</dbReference>
<feature type="compositionally biased region" description="Low complexity" evidence="4">
    <location>
        <begin position="471"/>
        <end position="481"/>
    </location>
</feature>
<evidence type="ECO:0000256" key="2">
    <source>
        <dbReference type="ARBA" id="ARBA00022490"/>
    </source>
</evidence>
<dbReference type="OMA" id="PVCHVAR"/>
<evidence type="ECO:0000256" key="3">
    <source>
        <dbReference type="ARBA" id="ARBA00023212"/>
    </source>
</evidence>
<dbReference type="GO" id="GO:0004722">
    <property type="term" value="F:protein serine/threonine phosphatase activity"/>
    <property type="evidence" value="ECO:0007669"/>
    <property type="project" value="UniProtKB-EC"/>
</dbReference>
<dbReference type="InterPro" id="IPR032675">
    <property type="entry name" value="LRR_dom_sf"/>
</dbReference>
<keyword evidence="7" id="KW-1185">Reference proteome</keyword>
<dbReference type="Gene3D" id="3.80.10.10">
    <property type="entry name" value="Ribonuclease Inhibitor"/>
    <property type="match status" value="1"/>
</dbReference>
<dbReference type="SUPFAM" id="SSF52047">
    <property type="entry name" value="RNI-like"/>
    <property type="match status" value="1"/>
</dbReference>
<dbReference type="PANTHER" id="PTHR24107">
    <property type="entry name" value="YNEIN REGULATORY COMPLEX SUBUNIT 5"/>
    <property type="match status" value="1"/>
</dbReference>
<keyword evidence="5" id="KW-1133">Transmembrane helix</keyword>
<keyword evidence="5" id="KW-0472">Membrane</keyword>
<dbReference type="EC" id="3.1.3.16" evidence="6"/>
<dbReference type="InterPro" id="IPR052410">
    <property type="entry name" value="DRC5"/>
</dbReference>
<dbReference type="eggNOG" id="KOG0619">
    <property type="taxonomic scope" value="Eukaryota"/>
</dbReference>
<dbReference type="STRING" id="857967.G0R1G0"/>
<reference evidence="6 7" key="1">
    <citation type="submission" date="2011-07" db="EMBL/GenBank/DDBJ databases">
        <authorList>
            <person name="Coyne R."/>
            <person name="Brami D."/>
            <person name="Johnson J."/>
            <person name="Hostetler J."/>
            <person name="Hannick L."/>
            <person name="Clark T."/>
            <person name="Cassidy-Hanley D."/>
            <person name="Inman J."/>
        </authorList>
    </citation>
    <scope>NUCLEOTIDE SEQUENCE [LARGE SCALE GENOMIC DNA]</scope>
    <source>
        <strain evidence="6 7">G5</strain>
    </source>
</reference>
<dbReference type="GO" id="GO:0005856">
    <property type="term" value="C:cytoskeleton"/>
    <property type="evidence" value="ECO:0007669"/>
    <property type="project" value="UniProtKB-SubCell"/>
</dbReference>
<protein>
    <submittedName>
        <fullName evidence="6">Leucine rich repeat protein</fullName>
        <ecNumber evidence="6">3.1.3.16</ecNumber>
    </submittedName>
</protein>
<gene>
    <name evidence="6" type="ORF">IMG5_170260</name>
</gene>
<evidence type="ECO:0000256" key="4">
    <source>
        <dbReference type="SAM" id="MobiDB-lite"/>
    </source>
</evidence>
<evidence type="ECO:0000313" key="7">
    <source>
        <dbReference type="Proteomes" id="UP000008983"/>
    </source>
</evidence>
<dbReference type="SMART" id="SM00368">
    <property type="entry name" value="LRR_RI"/>
    <property type="match status" value="5"/>
</dbReference>
<dbReference type="Pfam" id="PF13516">
    <property type="entry name" value="LRR_6"/>
    <property type="match status" value="3"/>
</dbReference>
<evidence type="ECO:0000256" key="5">
    <source>
        <dbReference type="SAM" id="Phobius"/>
    </source>
</evidence>
<dbReference type="InParanoid" id="G0R1G0"/>
<dbReference type="GeneID" id="14904779"/>
<evidence type="ECO:0000256" key="1">
    <source>
        <dbReference type="ARBA" id="ARBA00004245"/>
    </source>
</evidence>
<comment type="subcellular location">
    <subcellularLocation>
        <location evidence="1">Cytoplasm</location>
        <location evidence="1">Cytoskeleton</location>
    </subcellularLocation>
</comment>
<dbReference type="EMBL" id="GL984216">
    <property type="protein sequence ID" value="EGR28694.1"/>
    <property type="molecule type" value="Genomic_DNA"/>
</dbReference>
<name>G0R1G0_ICHMU</name>
<proteinExistence type="predicted"/>
<keyword evidence="5" id="KW-0812">Transmembrane</keyword>
<dbReference type="RefSeq" id="XP_004029930.1">
    <property type="nucleotide sequence ID" value="XM_004029882.1"/>
</dbReference>
<dbReference type="InterPro" id="IPR001611">
    <property type="entry name" value="Leu-rich_rpt"/>
</dbReference>
<organism evidence="6 7">
    <name type="scientific">Ichthyophthirius multifiliis</name>
    <name type="common">White spot disease agent</name>
    <name type="synonym">Ich</name>
    <dbReference type="NCBI Taxonomy" id="5932"/>
    <lineage>
        <taxon>Eukaryota</taxon>
        <taxon>Sar</taxon>
        <taxon>Alveolata</taxon>
        <taxon>Ciliophora</taxon>
        <taxon>Intramacronucleata</taxon>
        <taxon>Oligohymenophorea</taxon>
        <taxon>Hymenostomatida</taxon>
        <taxon>Ophryoglenina</taxon>
        <taxon>Ichthyophthirius</taxon>
    </lineage>
</organism>
<keyword evidence="2" id="KW-0963">Cytoplasm</keyword>
<dbReference type="AlphaFoldDB" id="G0R1G0"/>
<keyword evidence="6" id="KW-0378">Hydrolase</keyword>
<dbReference type="OrthoDB" id="341587at2759"/>
<sequence>MLAKKLVLARANNQPDPFKKDEFPLLKNIAIDTVAKNFHLYPELTGLPEHIKDIIIQKTTTDLPILITAQNIYQEAYWQRSCKNRWGTSHKPINIEDHGRSWKVAYLERYMEEFLVNVQSADENERKQIIQSELRVAYSWIHTLNIQNTNQPLDIEYICKNLPLLTSLQVSYGLKYTGMEYNRQSIGMKLSEAANLGEAIKNSQALVNIIIYIYFIFCLIYMQLSVSLSANIIDDDLLRFIMAGVNMNSSLIELNLSHNKLEDQGARRLAKFLMRNEILLYLNLSNNLIGYEGSRYFAQALKINKTLQYLSLKLNNLGDKAGKKLFQDLVINKTLQELDVSGNQFDYETALKLSDYIADSMCCLKILVIGNNDFGDSSFETLKIGFTKNYSLSKLDIRGCKFSKTQREREREINNQFMLYEMTESERELTEIILKHDLTAQKIQFFRFADYQEIQNAKQAERKNELEKLQKQQLQNNQQQKQQEENIVKE</sequence>
<feature type="transmembrane region" description="Helical" evidence="5">
    <location>
        <begin position="205"/>
        <end position="224"/>
    </location>
</feature>
<evidence type="ECO:0000313" key="6">
    <source>
        <dbReference type="EMBL" id="EGR28694.1"/>
    </source>
</evidence>
<accession>G0R1G0</accession>